<evidence type="ECO:0000256" key="4">
    <source>
        <dbReference type="ARBA" id="ARBA00006929"/>
    </source>
</evidence>
<keyword evidence="6" id="KW-0472">Membrane</keyword>
<dbReference type="InterPro" id="IPR000527">
    <property type="entry name" value="Flag_Lring"/>
</dbReference>
<evidence type="ECO:0000256" key="7">
    <source>
        <dbReference type="ARBA" id="ARBA00023143"/>
    </source>
</evidence>
<sequence>MTRQYTKLILNIMITTGMLAVVCDNIHADSLWQKRVTINYNLFDDNRGKRVGDIVTVVVSESTAIANDENATTNNSSSNAGSVDYNKFMRGVLSALRTGRNAKFTDREANTFSNSYNSDFSGKGSYDSTRSVNLNITAMVVEVLDNGNLALEGKRDIAVNKETYTLKLTGIARPIDISPENLISSSKMSNVIFDLSGKGWLTRAGSKGWFNRVKDVLWPF</sequence>
<dbReference type="AlphaFoldDB" id="A0A286TVB1"/>
<dbReference type="OrthoDB" id="252240at2"/>
<dbReference type="PANTHER" id="PTHR34933:SF1">
    <property type="entry name" value="FLAGELLAR L-RING PROTEIN"/>
    <property type="match status" value="1"/>
</dbReference>
<evidence type="ECO:0000256" key="2">
    <source>
        <dbReference type="ARBA" id="ARBA00004117"/>
    </source>
</evidence>
<dbReference type="EMBL" id="BAOS01000004">
    <property type="protein sequence ID" value="GAX59809.1"/>
    <property type="molecule type" value="Genomic_DNA"/>
</dbReference>
<comment type="function">
    <text evidence="1">Assembles around the rod to form the L-ring and probably protects the motor/basal body from shearing forces during rotation.</text>
</comment>
<name>A0A286TVB1_9BACT</name>
<accession>A0A286TVB1</accession>
<feature type="chain" id="PRO_5012832174" evidence="9">
    <location>
        <begin position="21"/>
        <end position="220"/>
    </location>
</feature>
<evidence type="ECO:0000256" key="9">
    <source>
        <dbReference type="SAM" id="SignalP"/>
    </source>
</evidence>
<evidence type="ECO:0000256" key="3">
    <source>
        <dbReference type="ARBA" id="ARBA00004442"/>
    </source>
</evidence>
<keyword evidence="8" id="KW-0998">Cell outer membrane</keyword>
<keyword evidence="10" id="KW-0969">Cilium</keyword>
<feature type="signal peptide" evidence="9">
    <location>
        <begin position="1"/>
        <end position="20"/>
    </location>
</feature>
<dbReference type="Proteomes" id="UP000218542">
    <property type="component" value="Unassembled WGS sequence"/>
</dbReference>
<evidence type="ECO:0000256" key="1">
    <source>
        <dbReference type="ARBA" id="ARBA00002591"/>
    </source>
</evidence>
<gene>
    <name evidence="10" type="ORF">SCALIN_C04_0297</name>
</gene>
<comment type="similarity">
    <text evidence="4">Belongs to the FlgH family.</text>
</comment>
<dbReference type="GO" id="GO:0009279">
    <property type="term" value="C:cell outer membrane"/>
    <property type="evidence" value="ECO:0007669"/>
    <property type="project" value="UniProtKB-SubCell"/>
</dbReference>
<evidence type="ECO:0000313" key="10">
    <source>
        <dbReference type="EMBL" id="GAX59809.1"/>
    </source>
</evidence>
<reference evidence="11" key="1">
    <citation type="journal article" date="2017" name="Environ. Microbiol. Rep.">
        <title>Genetic Diversity of Marine Anaerobic Ammonium-Oxidizing Bacteria as Revealed by Genomic and Proteomic Analyses of 'Candidatus Scalindua japonica'.</title>
        <authorList>
            <person name="Oshiki M."/>
            <person name="Mizuto K."/>
            <person name="Kimura Z."/>
            <person name="Kindaichi T."/>
            <person name="Satoh H."/>
            <person name="Okabe S."/>
        </authorList>
    </citation>
    <scope>NUCLEOTIDE SEQUENCE [LARGE SCALE GENOMIC DNA]</scope>
    <source>
        <strain evidence="11">husup-a2</strain>
    </source>
</reference>
<organism evidence="10 11">
    <name type="scientific">Candidatus Scalindua japonica</name>
    <dbReference type="NCBI Taxonomy" id="1284222"/>
    <lineage>
        <taxon>Bacteria</taxon>
        <taxon>Pseudomonadati</taxon>
        <taxon>Planctomycetota</taxon>
        <taxon>Candidatus Brocadiia</taxon>
        <taxon>Candidatus Brocadiales</taxon>
        <taxon>Candidatus Scalinduaceae</taxon>
        <taxon>Candidatus Scalindua</taxon>
    </lineage>
</organism>
<evidence type="ECO:0000313" key="11">
    <source>
        <dbReference type="Proteomes" id="UP000218542"/>
    </source>
</evidence>
<comment type="subcellular location">
    <subcellularLocation>
        <location evidence="2">Bacterial flagellum basal body</location>
    </subcellularLocation>
    <subcellularLocation>
        <location evidence="3">Cell outer membrane</location>
    </subcellularLocation>
</comment>
<evidence type="ECO:0000256" key="6">
    <source>
        <dbReference type="ARBA" id="ARBA00023136"/>
    </source>
</evidence>
<dbReference type="PANTHER" id="PTHR34933">
    <property type="entry name" value="FLAGELLAR L-RING PROTEIN"/>
    <property type="match status" value="1"/>
</dbReference>
<evidence type="ECO:0000256" key="5">
    <source>
        <dbReference type="ARBA" id="ARBA00022729"/>
    </source>
</evidence>
<protein>
    <submittedName>
        <fullName evidence="10">Flagellar basal body L-ring protein</fullName>
    </submittedName>
</protein>
<dbReference type="Pfam" id="PF02107">
    <property type="entry name" value="FlgH"/>
    <property type="match status" value="1"/>
</dbReference>
<keyword evidence="10" id="KW-0966">Cell projection</keyword>
<dbReference type="GO" id="GO:0071973">
    <property type="term" value="P:bacterial-type flagellum-dependent cell motility"/>
    <property type="evidence" value="ECO:0007669"/>
    <property type="project" value="InterPro"/>
</dbReference>
<keyword evidence="7" id="KW-0975">Bacterial flagellum</keyword>
<keyword evidence="5 9" id="KW-0732">Signal</keyword>
<dbReference type="PRINTS" id="PR01008">
    <property type="entry name" value="FLGLRINGFLGH"/>
</dbReference>
<keyword evidence="10" id="KW-0282">Flagellum</keyword>
<evidence type="ECO:0000256" key="8">
    <source>
        <dbReference type="ARBA" id="ARBA00023237"/>
    </source>
</evidence>
<comment type="caution">
    <text evidence="10">The sequence shown here is derived from an EMBL/GenBank/DDBJ whole genome shotgun (WGS) entry which is preliminary data.</text>
</comment>
<dbReference type="GO" id="GO:0009427">
    <property type="term" value="C:bacterial-type flagellum basal body, distal rod, L ring"/>
    <property type="evidence" value="ECO:0007669"/>
    <property type="project" value="InterPro"/>
</dbReference>
<keyword evidence="11" id="KW-1185">Reference proteome</keyword>
<dbReference type="GO" id="GO:0003774">
    <property type="term" value="F:cytoskeletal motor activity"/>
    <property type="evidence" value="ECO:0007669"/>
    <property type="project" value="InterPro"/>
</dbReference>
<dbReference type="RefSeq" id="WP_096892939.1">
    <property type="nucleotide sequence ID" value="NZ_BAOS01000004.1"/>
</dbReference>
<proteinExistence type="inferred from homology"/>